<evidence type="ECO:0000256" key="2">
    <source>
        <dbReference type="ARBA" id="ARBA00001946"/>
    </source>
</evidence>
<comment type="function">
    <text evidence="3 14 16">Endonuclease that specifically degrades the RNA of RNA-DNA hybrids.</text>
</comment>
<dbReference type="AlphaFoldDB" id="A0A7X9FQ50"/>
<evidence type="ECO:0000256" key="16">
    <source>
        <dbReference type="RuleBase" id="RU003515"/>
    </source>
</evidence>
<dbReference type="InterPro" id="IPR012337">
    <property type="entry name" value="RNaseH-like_sf"/>
</dbReference>
<dbReference type="Gene3D" id="3.30.420.10">
    <property type="entry name" value="Ribonuclease H-like superfamily/Ribonuclease H"/>
    <property type="match status" value="1"/>
</dbReference>
<evidence type="ECO:0000256" key="4">
    <source>
        <dbReference type="ARBA" id="ARBA00004496"/>
    </source>
</evidence>
<evidence type="ECO:0000313" key="19">
    <source>
        <dbReference type="Proteomes" id="UP000524246"/>
    </source>
</evidence>
<keyword evidence="10 14" id="KW-0479">Metal-binding</keyword>
<feature type="binding site" evidence="14 15">
    <location>
        <position position="7"/>
    </location>
    <ligand>
        <name>a divalent metal cation</name>
        <dbReference type="ChEBI" id="CHEBI:60240"/>
    </ligand>
</feature>
<keyword evidence="11 14" id="KW-0255">Endonuclease</keyword>
<proteinExistence type="inferred from homology"/>
<dbReference type="HAMAP" id="MF_00052_B">
    <property type="entry name" value="RNase_HII_B"/>
    <property type="match status" value="1"/>
</dbReference>
<evidence type="ECO:0000256" key="3">
    <source>
        <dbReference type="ARBA" id="ARBA00004065"/>
    </source>
</evidence>
<dbReference type="PROSITE" id="PS51975">
    <property type="entry name" value="RNASE_H_2"/>
    <property type="match status" value="1"/>
</dbReference>
<feature type="binding site" evidence="14 15">
    <location>
        <position position="8"/>
    </location>
    <ligand>
        <name>a divalent metal cation</name>
        <dbReference type="ChEBI" id="CHEBI:60240"/>
    </ligand>
</feature>
<evidence type="ECO:0000256" key="12">
    <source>
        <dbReference type="ARBA" id="ARBA00022801"/>
    </source>
</evidence>
<dbReference type="InterPro" id="IPR024567">
    <property type="entry name" value="RNase_HII/HIII_dom"/>
</dbReference>
<reference evidence="18 19" key="1">
    <citation type="journal article" date="2020" name="Biotechnol. Biofuels">
        <title>New insights from the biogas microbiome by comprehensive genome-resolved metagenomics of nearly 1600 species originating from multiple anaerobic digesters.</title>
        <authorList>
            <person name="Campanaro S."/>
            <person name="Treu L."/>
            <person name="Rodriguez-R L.M."/>
            <person name="Kovalovszki A."/>
            <person name="Ziels R.M."/>
            <person name="Maus I."/>
            <person name="Zhu X."/>
            <person name="Kougias P.G."/>
            <person name="Basile A."/>
            <person name="Luo G."/>
            <person name="Schluter A."/>
            <person name="Konstantinidis K.T."/>
            <person name="Angelidaki I."/>
        </authorList>
    </citation>
    <scope>NUCLEOTIDE SEQUENCE [LARGE SCALE GENOMIC DNA]</scope>
    <source>
        <strain evidence="18">AS27yjCOA_65</strain>
    </source>
</reference>
<feature type="binding site" evidence="14 15">
    <location>
        <position position="97"/>
    </location>
    <ligand>
        <name>a divalent metal cation</name>
        <dbReference type="ChEBI" id="CHEBI:60240"/>
    </ligand>
</feature>
<comment type="caution">
    <text evidence="18">The sequence shown here is derived from an EMBL/GenBank/DDBJ whole genome shotgun (WGS) entry which is preliminary data.</text>
</comment>
<dbReference type="InterPro" id="IPR036397">
    <property type="entry name" value="RNaseH_sf"/>
</dbReference>
<keyword evidence="12 14" id="KW-0378">Hydrolase</keyword>
<evidence type="ECO:0000256" key="14">
    <source>
        <dbReference type="HAMAP-Rule" id="MF_00052"/>
    </source>
</evidence>
<evidence type="ECO:0000259" key="17">
    <source>
        <dbReference type="PROSITE" id="PS51975"/>
    </source>
</evidence>
<keyword evidence="8 14" id="KW-0963">Cytoplasm</keyword>
<dbReference type="NCBIfam" id="NF000595">
    <property type="entry name" value="PRK00015.1-3"/>
    <property type="match status" value="1"/>
</dbReference>
<comment type="similarity">
    <text evidence="5 14 16">Belongs to the RNase HII family.</text>
</comment>
<dbReference type="InterPro" id="IPR022898">
    <property type="entry name" value="RNase_HII"/>
</dbReference>
<evidence type="ECO:0000313" key="18">
    <source>
        <dbReference type="EMBL" id="NMC62179.1"/>
    </source>
</evidence>
<comment type="subcellular location">
    <subcellularLocation>
        <location evidence="4 14">Cytoplasm</location>
    </subcellularLocation>
</comment>
<evidence type="ECO:0000256" key="5">
    <source>
        <dbReference type="ARBA" id="ARBA00007383"/>
    </source>
</evidence>
<dbReference type="PANTHER" id="PTHR10954:SF18">
    <property type="entry name" value="RIBONUCLEASE HII"/>
    <property type="match status" value="1"/>
</dbReference>
<protein>
    <recommendedName>
        <fullName evidence="7 14">Ribonuclease HII</fullName>
        <shortName evidence="14">RNase HII</shortName>
        <ecNumber evidence="6 14">3.1.26.4</ecNumber>
    </recommendedName>
</protein>
<gene>
    <name evidence="14" type="primary">rnhB</name>
    <name evidence="18" type="ORF">GYA55_03330</name>
</gene>
<accession>A0A7X9FQ50</accession>
<evidence type="ECO:0000256" key="6">
    <source>
        <dbReference type="ARBA" id="ARBA00012180"/>
    </source>
</evidence>
<evidence type="ECO:0000256" key="15">
    <source>
        <dbReference type="PROSITE-ProRule" id="PRU01319"/>
    </source>
</evidence>
<dbReference type="InterPro" id="IPR001352">
    <property type="entry name" value="RNase_HII/HIII"/>
</dbReference>
<sequence length="183" mass="19999">MLVAGVDEAGRGPLAGPVVAAAVVFPEGYCNPDIKDSKKLSSKKREQLAEIIKRDALSWSIVAVGHRRIDKLNILRASLLAMSLAVKRVHADFVLVDGNQAINIEIPQETIVKGDAKVVQISAASILAKVWRDHLMVVLDKKYPGYNFSKHAGYPTALHRTAIISQGPSPVHRKTFRGIKEFS</sequence>
<dbReference type="CDD" id="cd07182">
    <property type="entry name" value="RNase_HII_bacteria_HII_like"/>
    <property type="match status" value="1"/>
</dbReference>
<dbReference type="EMBL" id="JAAZON010000129">
    <property type="protein sequence ID" value="NMC62179.1"/>
    <property type="molecule type" value="Genomic_DNA"/>
</dbReference>
<comment type="catalytic activity">
    <reaction evidence="1 14 15 16">
        <text>Endonucleolytic cleavage to 5'-phosphomonoester.</text>
        <dbReference type="EC" id="3.1.26.4"/>
    </reaction>
</comment>
<comment type="cofactor">
    <cofactor evidence="2">
        <name>Mg(2+)</name>
        <dbReference type="ChEBI" id="CHEBI:18420"/>
    </cofactor>
</comment>
<dbReference type="GO" id="GO:0030145">
    <property type="term" value="F:manganese ion binding"/>
    <property type="evidence" value="ECO:0007669"/>
    <property type="project" value="UniProtKB-UniRule"/>
</dbReference>
<evidence type="ECO:0000256" key="7">
    <source>
        <dbReference type="ARBA" id="ARBA00019179"/>
    </source>
</evidence>
<feature type="domain" description="RNase H type-2" evidence="17">
    <location>
        <begin position="1"/>
        <end position="183"/>
    </location>
</feature>
<organism evidence="18 19">
    <name type="scientific">SAR324 cluster bacterium</name>
    <dbReference type="NCBI Taxonomy" id="2024889"/>
    <lineage>
        <taxon>Bacteria</taxon>
        <taxon>Deltaproteobacteria</taxon>
        <taxon>SAR324 cluster</taxon>
    </lineage>
</organism>
<comment type="cofactor">
    <cofactor evidence="14 15">
        <name>Mn(2+)</name>
        <dbReference type="ChEBI" id="CHEBI:29035"/>
    </cofactor>
    <cofactor evidence="14 15">
        <name>Mg(2+)</name>
        <dbReference type="ChEBI" id="CHEBI:18420"/>
    </cofactor>
    <text evidence="14 15">Manganese or magnesium. Binds 1 divalent metal ion per monomer in the absence of substrate. May bind a second metal ion after substrate binding.</text>
</comment>
<evidence type="ECO:0000256" key="13">
    <source>
        <dbReference type="ARBA" id="ARBA00023211"/>
    </source>
</evidence>
<dbReference type="EC" id="3.1.26.4" evidence="6 14"/>
<dbReference type="GO" id="GO:0005737">
    <property type="term" value="C:cytoplasm"/>
    <property type="evidence" value="ECO:0007669"/>
    <property type="project" value="UniProtKB-SubCell"/>
</dbReference>
<dbReference type="Pfam" id="PF01351">
    <property type="entry name" value="RNase_HII"/>
    <property type="match status" value="1"/>
</dbReference>
<evidence type="ECO:0000256" key="8">
    <source>
        <dbReference type="ARBA" id="ARBA00022490"/>
    </source>
</evidence>
<keyword evidence="13 14" id="KW-0464">Manganese</keyword>
<evidence type="ECO:0000256" key="9">
    <source>
        <dbReference type="ARBA" id="ARBA00022722"/>
    </source>
</evidence>
<evidence type="ECO:0000256" key="10">
    <source>
        <dbReference type="ARBA" id="ARBA00022723"/>
    </source>
</evidence>
<dbReference type="GO" id="GO:0003723">
    <property type="term" value="F:RNA binding"/>
    <property type="evidence" value="ECO:0007669"/>
    <property type="project" value="UniProtKB-UniRule"/>
</dbReference>
<dbReference type="GO" id="GO:0006298">
    <property type="term" value="P:mismatch repair"/>
    <property type="evidence" value="ECO:0007669"/>
    <property type="project" value="TreeGrafter"/>
</dbReference>
<dbReference type="SUPFAM" id="SSF53098">
    <property type="entry name" value="Ribonuclease H-like"/>
    <property type="match status" value="1"/>
</dbReference>
<name>A0A7X9FQ50_9DELT</name>
<dbReference type="GO" id="GO:0032299">
    <property type="term" value="C:ribonuclease H2 complex"/>
    <property type="evidence" value="ECO:0007669"/>
    <property type="project" value="TreeGrafter"/>
</dbReference>
<dbReference type="PANTHER" id="PTHR10954">
    <property type="entry name" value="RIBONUCLEASE H2 SUBUNIT A"/>
    <property type="match status" value="1"/>
</dbReference>
<dbReference type="GO" id="GO:0004523">
    <property type="term" value="F:RNA-DNA hybrid ribonuclease activity"/>
    <property type="evidence" value="ECO:0007669"/>
    <property type="project" value="UniProtKB-UniRule"/>
</dbReference>
<evidence type="ECO:0000256" key="1">
    <source>
        <dbReference type="ARBA" id="ARBA00000077"/>
    </source>
</evidence>
<evidence type="ECO:0000256" key="11">
    <source>
        <dbReference type="ARBA" id="ARBA00022759"/>
    </source>
</evidence>
<dbReference type="GO" id="GO:0043137">
    <property type="term" value="P:DNA replication, removal of RNA primer"/>
    <property type="evidence" value="ECO:0007669"/>
    <property type="project" value="TreeGrafter"/>
</dbReference>
<dbReference type="Proteomes" id="UP000524246">
    <property type="component" value="Unassembled WGS sequence"/>
</dbReference>
<keyword evidence="9 14" id="KW-0540">Nuclease</keyword>